<organism evidence="1 2">
    <name type="scientific">Achaetomium macrosporum</name>
    <dbReference type="NCBI Taxonomy" id="79813"/>
    <lineage>
        <taxon>Eukaryota</taxon>
        <taxon>Fungi</taxon>
        <taxon>Dikarya</taxon>
        <taxon>Ascomycota</taxon>
        <taxon>Pezizomycotina</taxon>
        <taxon>Sordariomycetes</taxon>
        <taxon>Sordariomycetidae</taxon>
        <taxon>Sordariales</taxon>
        <taxon>Chaetomiaceae</taxon>
        <taxon>Achaetomium</taxon>
    </lineage>
</organism>
<reference evidence="1" key="2">
    <citation type="submission" date="2023-05" db="EMBL/GenBank/DDBJ databases">
        <authorList>
            <consortium name="Lawrence Berkeley National Laboratory"/>
            <person name="Steindorff A."/>
            <person name="Hensen N."/>
            <person name="Bonometti L."/>
            <person name="Westerberg I."/>
            <person name="Brannstrom I.O."/>
            <person name="Guillou S."/>
            <person name="Cros-Aarteil S."/>
            <person name="Calhoun S."/>
            <person name="Haridas S."/>
            <person name="Kuo A."/>
            <person name="Mondo S."/>
            <person name="Pangilinan J."/>
            <person name="Riley R."/>
            <person name="Labutti K."/>
            <person name="Andreopoulos B."/>
            <person name="Lipzen A."/>
            <person name="Chen C."/>
            <person name="Yanf M."/>
            <person name="Daum C."/>
            <person name="Ng V."/>
            <person name="Clum A."/>
            <person name="Ohm R."/>
            <person name="Martin F."/>
            <person name="Silar P."/>
            <person name="Natvig D."/>
            <person name="Lalanne C."/>
            <person name="Gautier V."/>
            <person name="Ament-Velasquez S.L."/>
            <person name="Kruys A."/>
            <person name="Hutchinson M.I."/>
            <person name="Powell A.J."/>
            <person name="Barry K."/>
            <person name="Miller A.N."/>
            <person name="Grigoriev I.V."/>
            <person name="Debuchy R."/>
            <person name="Gladieux P."/>
            <person name="Thoren M.H."/>
            <person name="Johannesson H."/>
        </authorList>
    </citation>
    <scope>NUCLEOTIDE SEQUENCE</scope>
    <source>
        <strain evidence="1">CBS 532.94</strain>
    </source>
</reference>
<dbReference type="AlphaFoldDB" id="A0AAN7CC60"/>
<evidence type="ECO:0000313" key="1">
    <source>
        <dbReference type="EMBL" id="KAK4238602.1"/>
    </source>
</evidence>
<gene>
    <name evidence="1" type="ORF">C8A03DRAFT_33355</name>
</gene>
<dbReference type="Proteomes" id="UP001303760">
    <property type="component" value="Unassembled WGS sequence"/>
</dbReference>
<protein>
    <submittedName>
        <fullName evidence="1">Uncharacterized protein</fullName>
    </submittedName>
</protein>
<evidence type="ECO:0000313" key="2">
    <source>
        <dbReference type="Proteomes" id="UP001303760"/>
    </source>
</evidence>
<name>A0AAN7CC60_9PEZI</name>
<proteinExistence type="predicted"/>
<sequence>MPPGLKTIKDIHREYLPEAAFFPVDETKPHVACFTIDSKDAPGDEVLRSDIHYAIELAKFGLENGQHTKHHTKPGIIYTLERDQFARITQVYFDGKTNKLVLRQSRQLDLRGAQPTEDACLPAGVRVMHVAMKLLTCGLCPSSSERENHRT</sequence>
<dbReference type="EMBL" id="MU860089">
    <property type="protein sequence ID" value="KAK4238602.1"/>
    <property type="molecule type" value="Genomic_DNA"/>
</dbReference>
<comment type="caution">
    <text evidence="1">The sequence shown here is derived from an EMBL/GenBank/DDBJ whole genome shotgun (WGS) entry which is preliminary data.</text>
</comment>
<accession>A0AAN7CC60</accession>
<keyword evidence="2" id="KW-1185">Reference proteome</keyword>
<reference evidence="1" key="1">
    <citation type="journal article" date="2023" name="Mol. Phylogenet. Evol.">
        <title>Genome-scale phylogeny and comparative genomics of the fungal order Sordariales.</title>
        <authorList>
            <person name="Hensen N."/>
            <person name="Bonometti L."/>
            <person name="Westerberg I."/>
            <person name="Brannstrom I.O."/>
            <person name="Guillou S."/>
            <person name="Cros-Aarteil S."/>
            <person name="Calhoun S."/>
            <person name="Haridas S."/>
            <person name="Kuo A."/>
            <person name="Mondo S."/>
            <person name="Pangilinan J."/>
            <person name="Riley R."/>
            <person name="LaButti K."/>
            <person name="Andreopoulos B."/>
            <person name="Lipzen A."/>
            <person name="Chen C."/>
            <person name="Yan M."/>
            <person name="Daum C."/>
            <person name="Ng V."/>
            <person name="Clum A."/>
            <person name="Steindorff A."/>
            <person name="Ohm R.A."/>
            <person name="Martin F."/>
            <person name="Silar P."/>
            <person name="Natvig D.O."/>
            <person name="Lalanne C."/>
            <person name="Gautier V."/>
            <person name="Ament-Velasquez S.L."/>
            <person name="Kruys A."/>
            <person name="Hutchinson M.I."/>
            <person name="Powell A.J."/>
            <person name="Barry K."/>
            <person name="Miller A.N."/>
            <person name="Grigoriev I.V."/>
            <person name="Debuchy R."/>
            <person name="Gladieux P."/>
            <person name="Hiltunen Thoren M."/>
            <person name="Johannesson H."/>
        </authorList>
    </citation>
    <scope>NUCLEOTIDE SEQUENCE</scope>
    <source>
        <strain evidence="1">CBS 532.94</strain>
    </source>
</reference>